<dbReference type="AlphaFoldDB" id="A0A2G2WDS8"/>
<dbReference type="PANTHER" id="PTHR31234:SF72">
    <property type="entry name" value="NDR1_HIN1-LIKE PROTEIN 6"/>
    <property type="match status" value="1"/>
</dbReference>
<protein>
    <recommendedName>
        <fullName evidence="6">Late embryogenesis abundant protein LEA-2 subgroup domain-containing protein</fullName>
    </recommendedName>
</protein>
<sequence length="225" mass="26033">MHRPPPYGMSNTGRYPPYHYGGEYYPSERRRGGNVCVRCICCFCCFLFFIILIFAVLILYMFLYYDPKCPTYKFEYMDVKEFKYNPDSSINADVILTLRANNPNKGVGLLYEEASFINVTYSDSLICSGKFPSFHHGHRNVTMLQIALKGKNQLRSGLNESLKDDERHDKIRLKLMAMVPFRLVYGNIKIRSLNMNANVTLIVRDLKPGKKSVTEEGKIAYRLSY</sequence>
<dbReference type="EMBL" id="MLFT02000007">
    <property type="protein sequence ID" value="PHT43388.1"/>
    <property type="molecule type" value="Genomic_DNA"/>
</dbReference>
<proteinExistence type="predicted"/>
<evidence type="ECO:0000313" key="4">
    <source>
        <dbReference type="EMBL" id="PHT43388.1"/>
    </source>
</evidence>
<evidence type="ECO:0000256" key="2">
    <source>
        <dbReference type="ARBA" id="ARBA00023136"/>
    </source>
</evidence>
<accession>A0A2G2WDS8</accession>
<reference evidence="4 5" key="1">
    <citation type="journal article" date="2017" name="Genome Biol.">
        <title>New reference genome sequences of hot pepper reveal the massive evolution of plant disease-resistance genes by retroduplication.</title>
        <authorList>
            <person name="Kim S."/>
            <person name="Park J."/>
            <person name="Yeom S.I."/>
            <person name="Kim Y.M."/>
            <person name="Seo E."/>
            <person name="Kim K.T."/>
            <person name="Kim M.S."/>
            <person name="Lee J.M."/>
            <person name="Cheong K."/>
            <person name="Shin H.S."/>
            <person name="Kim S.B."/>
            <person name="Han K."/>
            <person name="Lee J."/>
            <person name="Park M."/>
            <person name="Lee H.A."/>
            <person name="Lee H.Y."/>
            <person name="Lee Y."/>
            <person name="Oh S."/>
            <person name="Lee J.H."/>
            <person name="Choi E."/>
            <person name="Choi E."/>
            <person name="Lee S.E."/>
            <person name="Jeon J."/>
            <person name="Kim H."/>
            <person name="Choi G."/>
            <person name="Song H."/>
            <person name="Lee J."/>
            <person name="Lee S.C."/>
            <person name="Kwon J.K."/>
            <person name="Lee H.Y."/>
            <person name="Koo N."/>
            <person name="Hong Y."/>
            <person name="Kim R.W."/>
            <person name="Kang W.H."/>
            <person name="Huh J.H."/>
            <person name="Kang B.C."/>
            <person name="Yang T.J."/>
            <person name="Lee Y.H."/>
            <person name="Bennetzen J.L."/>
            <person name="Choi D."/>
        </authorList>
    </citation>
    <scope>NUCLEOTIDE SEQUENCE [LARGE SCALE GENOMIC DNA]</scope>
    <source>
        <strain evidence="5">cv. PBC81</strain>
    </source>
</reference>
<organism evidence="4 5">
    <name type="scientific">Capsicum baccatum</name>
    <name type="common">Peruvian pepper</name>
    <dbReference type="NCBI Taxonomy" id="33114"/>
    <lineage>
        <taxon>Eukaryota</taxon>
        <taxon>Viridiplantae</taxon>
        <taxon>Streptophyta</taxon>
        <taxon>Embryophyta</taxon>
        <taxon>Tracheophyta</taxon>
        <taxon>Spermatophyta</taxon>
        <taxon>Magnoliopsida</taxon>
        <taxon>eudicotyledons</taxon>
        <taxon>Gunneridae</taxon>
        <taxon>Pentapetalae</taxon>
        <taxon>asterids</taxon>
        <taxon>lamiids</taxon>
        <taxon>Solanales</taxon>
        <taxon>Solanaceae</taxon>
        <taxon>Solanoideae</taxon>
        <taxon>Capsiceae</taxon>
        <taxon>Capsicum</taxon>
    </lineage>
</organism>
<keyword evidence="3" id="KW-1133">Transmembrane helix</keyword>
<keyword evidence="2 3" id="KW-0472">Membrane</keyword>
<evidence type="ECO:0000313" key="5">
    <source>
        <dbReference type="Proteomes" id="UP000224567"/>
    </source>
</evidence>
<dbReference type="GO" id="GO:0098542">
    <property type="term" value="P:defense response to other organism"/>
    <property type="evidence" value="ECO:0007669"/>
    <property type="project" value="InterPro"/>
</dbReference>
<dbReference type="PANTHER" id="PTHR31234">
    <property type="entry name" value="LATE EMBRYOGENESIS ABUNDANT (LEA) HYDROXYPROLINE-RICH GLYCOPROTEIN FAMILY"/>
    <property type="match status" value="1"/>
</dbReference>
<evidence type="ECO:0000256" key="3">
    <source>
        <dbReference type="SAM" id="Phobius"/>
    </source>
</evidence>
<comment type="subcellular location">
    <subcellularLocation>
        <location evidence="1">Membrane</location>
    </subcellularLocation>
</comment>
<dbReference type="OrthoDB" id="778052at2759"/>
<reference evidence="5" key="2">
    <citation type="journal article" date="2017" name="J. Anim. Genet.">
        <title>Multiple reference genome sequences of hot pepper reveal the massive evolution of plant disease resistance genes by retroduplication.</title>
        <authorList>
            <person name="Kim S."/>
            <person name="Park J."/>
            <person name="Yeom S.-I."/>
            <person name="Kim Y.-M."/>
            <person name="Seo E."/>
            <person name="Kim K.-T."/>
            <person name="Kim M.-S."/>
            <person name="Lee J.M."/>
            <person name="Cheong K."/>
            <person name="Shin H.-S."/>
            <person name="Kim S.-B."/>
            <person name="Han K."/>
            <person name="Lee J."/>
            <person name="Park M."/>
            <person name="Lee H.-A."/>
            <person name="Lee H.-Y."/>
            <person name="Lee Y."/>
            <person name="Oh S."/>
            <person name="Lee J.H."/>
            <person name="Choi E."/>
            <person name="Choi E."/>
            <person name="Lee S.E."/>
            <person name="Jeon J."/>
            <person name="Kim H."/>
            <person name="Choi G."/>
            <person name="Song H."/>
            <person name="Lee J."/>
            <person name="Lee S.-C."/>
            <person name="Kwon J.-K."/>
            <person name="Lee H.-Y."/>
            <person name="Koo N."/>
            <person name="Hong Y."/>
            <person name="Kim R.W."/>
            <person name="Kang W.-H."/>
            <person name="Huh J.H."/>
            <person name="Kang B.-C."/>
            <person name="Yang T.-J."/>
            <person name="Lee Y.-H."/>
            <person name="Bennetzen J.L."/>
            <person name="Choi D."/>
        </authorList>
    </citation>
    <scope>NUCLEOTIDE SEQUENCE [LARGE SCALE GENOMIC DNA]</scope>
    <source>
        <strain evidence="5">cv. PBC81</strain>
    </source>
</reference>
<keyword evidence="3" id="KW-0812">Transmembrane</keyword>
<evidence type="ECO:0000256" key="1">
    <source>
        <dbReference type="ARBA" id="ARBA00004370"/>
    </source>
</evidence>
<name>A0A2G2WDS8_CAPBA</name>
<evidence type="ECO:0008006" key="6">
    <source>
        <dbReference type="Google" id="ProtNLM"/>
    </source>
</evidence>
<dbReference type="InterPro" id="IPR044839">
    <property type="entry name" value="NDR1-like"/>
</dbReference>
<comment type="caution">
    <text evidence="4">The sequence shown here is derived from an EMBL/GenBank/DDBJ whole genome shotgun (WGS) entry which is preliminary data.</text>
</comment>
<dbReference type="Proteomes" id="UP000224567">
    <property type="component" value="Unassembled WGS sequence"/>
</dbReference>
<gene>
    <name evidence="4" type="ORF">CQW23_17413</name>
</gene>
<keyword evidence="5" id="KW-1185">Reference proteome</keyword>
<dbReference type="GO" id="GO:0005886">
    <property type="term" value="C:plasma membrane"/>
    <property type="evidence" value="ECO:0007669"/>
    <property type="project" value="TreeGrafter"/>
</dbReference>
<dbReference type="STRING" id="33114.A0A2G2WDS8"/>
<feature type="transmembrane region" description="Helical" evidence="3">
    <location>
        <begin position="35"/>
        <end position="65"/>
    </location>
</feature>